<dbReference type="FunFam" id="3.40.50.300:FF:000789">
    <property type="entry name" value="DNA replication ATP-dependent helicase/nuclease DNA2"/>
    <property type="match status" value="1"/>
</dbReference>
<keyword evidence="6 22" id="KW-0540">Nuclease</keyword>
<dbReference type="GO" id="GO:0005739">
    <property type="term" value="C:mitochondrion"/>
    <property type="evidence" value="ECO:0007669"/>
    <property type="project" value="UniProtKB-SubCell"/>
</dbReference>
<evidence type="ECO:0000256" key="11">
    <source>
        <dbReference type="ARBA" id="ARBA00022801"/>
    </source>
</evidence>
<comment type="function">
    <text evidence="22">Key enzyme involved in DNA replication and DNA repair. Involved in Okazaki fragments processing by cleaving long flaps that escape FEN1: flaps that are longer than 27 nucleotides are coated by replication protein A complex (RPA), leading to recruit DNA2 which cleaves the flap until it is too short to bind RPA and becomes a substrate for FEN1. Also involved in 5'-end resection of DNA during double-strand break (DSB) repair by mediating the cleavage of 5'-ssDNA.</text>
</comment>
<evidence type="ECO:0000256" key="18">
    <source>
        <dbReference type="ARBA" id="ARBA00023204"/>
    </source>
</evidence>
<dbReference type="GO" id="GO:0033567">
    <property type="term" value="P:DNA replication, Okazaki fragment processing"/>
    <property type="evidence" value="ECO:0007669"/>
    <property type="project" value="UniProtKB-UniRule"/>
</dbReference>
<sequence>MPSVAQEASIQVQPEPIATDGPPLKPVSANSRGDNDVERNDSGKEQNTSQIQLPPKTPGRISLSDLVANPEDLPDQLPSATPYDQVTWNHIPGLLETPSSSVSSIRRTQRSRKRAQSSSPVSSQGRKAKNSRTDDSLNLKSISQSLQKSPVRRSPNHDDPAAVLWNHYAEKRGHEPALPPIHPIELSPGSSESRKDNGFRRTASCGNEWPTSKAKRRKVIHYDPHSTTKQIFASRRKDILKQELPQQSKVSILLESVQQSFVARAREHDEPSSSSPLPAKAGTEEIHDHAADKSRQPTPSPQKRLQPPASMPHGSSPLKARTDVSSDYGDLDFDDEELGDIEQALTQGNVQSPDANPPHVPFTKNSRCGQSVVPAPARVQQSRPTPQQSKREKTPEPVPSPAKDDFDLLGDFDDDDFNDELQQLVETIDSQQAVRNNDPVSGKPAVATTLDGTFDDDYDEDLMNDLVVGAVHRTATGTDAQNENRPDNRIIKRYLILEVYESTYEIGPGRKRPEKVLSVKDEKIKQLYTVVLRQSWYENRCVRGSFIHLIGNFDRQGQCIVDDNQNMVIIHPDHLISATVIGDAISCLRRAVLRDRVKATAPPEKSQVYGHILHEIFGEAMRLNDWEWQTFQQTIDRLLPTYLESLYEIGVQIPDATEHLMSKVPLLKAWAELFVSATFNPDAVIRNRQGTLVPTAINKLLEVEEHVWSPMYGLKGNIDATVQAQLHIPTDSQPKTLVVPLELKTGRKDNNEAHRAQTALYTLLLSDRYDVDVTSGILYYMETSKTYRVEGVRNEIRQMLIWRNLLASYSHDKSELPPMLRKEHLCKSCYAQTACFTYHKLIEGGTAETSGLRDVFDNNVSHLRPQHQVFFKQWDELLTKEERDCMRFRRELWTMLSREREQVGRCFSSVVIEPGSAMENLDGPKINRYTYSFVKQKVQPTFLFTESQISVGEPIVISDEKGHFALANGYVTSVRPRRITVAVDRRLQNARKKTRDFDAQHNQSFVGIMEVRMAGVPASSILEDEDPILYRIDKDEFSNGMATVRNNLIKIMEKDLFRAKDLRELIVDLKAPAFKHLSTAYSLSGPASQQSINVDQRAAIEKVMSAKDYALVLGMPGTGKTTTIAHIIRALVSQGKSILLTSYTHTAVDNILLKIKDDNIPILRLGSNGKVHPDVQTFADLSSIPKKSMEELERSWADSKVVATTCLSINHGIFNHRIFDYCIVDEASQITLPVCLGPIRMAHTFILVGDHYQLPPLVQNKEALEGGLDISLFKLLSDAQPSSVVNLEHQYRMAEDIMLLSNELIYNGRLKCGTSAVATRTLGIPNLQAALDAHHHSFSSSRSGSNISSQSLCSANHANCYLRLALLPSNRVMFLNTDTIVTPEPAVERLVGSNQRITNPTESLIIAHLLTTLIRSGVPAKSIGVITFYRSQLALLRHDVKAIAGTTAASEVEMHTADKYQGRDKELILLSCVRSNSARSVGDLLKDWRRVNVALTRAKSKLLIVGSKSTLENSGVPVLEGLIRIVDKRKWVLNLPEDATGGGHRFETVIPSQTQPPSAAPSAKNQTRTTREAGTGVRQPLRLTDANSSIRVKDFAYTTSAKIAAPFKPPQPKKVQPNRIIQGKIDVENLLDKRPIMRDVVNAMAPPAVHFSADDFDDDEDMILD</sequence>
<dbReference type="Pfam" id="PF01930">
    <property type="entry name" value="Cas_Cas4"/>
    <property type="match status" value="1"/>
</dbReference>
<feature type="domain" description="DNA2/NAM7 helicase helicase" evidence="26">
    <location>
        <begin position="1195"/>
        <end position="1260"/>
    </location>
</feature>
<evidence type="ECO:0000313" key="30">
    <source>
        <dbReference type="Proteomes" id="UP001309876"/>
    </source>
</evidence>
<keyword evidence="16 22" id="KW-0238">DNA-binding</keyword>
<feature type="domain" description="DNA2/NAM7 helicase helicase" evidence="26">
    <location>
        <begin position="1092"/>
        <end position="1186"/>
    </location>
</feature>
<evidence type="ECO:0000256" key="8">
    <source>
        <dbReference type="ARBA" id="ARBA00022741"/>
    </source>
</evidence>
<evidence type="ECO:0000259" key="25">
    <source>
        <dbReference type="Pfam" id="PF08696"/>
    </source>
</evidence>
<evidence type="ECO:0000256" key="22">
    <source>
        <dbReference type="RuleBase" id="RU367041"/>
    </source>
</evidence>
<dbReference type="GO" id="GO:0003677">
    <property type="term" value="F:DNA binding"/>
    <property type="evidence" value="ECO:0007669"/>
    <property type="project" value="UniProtKB-UniRule"/>
</dbReference>
<feature type="domain" description="DUF83" evidence="24">
    <location>
        <begin position="736"/>
        <end position="836"/>
    </location>
</feature>
<evidence type="ECO:0000256" key="17">
    <source>
        <dbReference type="ARBA" id="ARBA00023128"/>
    </source>
</evidence>
<evidence type="ECO:0000256" key="21">
    <source>
        <dbReference type="ARBA" id="ARBA00047995"/>
    </source>
</evidence>
<dbReference type="CDD" id="cd18041">
    <property type="entry name" value="DEXXQc_DNA2"/>
    <property type="match status" value="1"/>
</dbReference>
<keyword evidence="11 22" id="KW-0378">Hydrolase</keyword>
<protein>
    <recommendedName>
        <fullName evidence="22">DNA replication ATP-dependent helicase/nuclease</fullName>
        <ecNumber evidence="22">3.1.-.-</ecNumber>
        <ecNumber evidence="22">3.6.4.12</ecNumber>
    </recommendedName>
</protein>
<comment type="similarity">
    <text evidence="3 22">Belongs to the DNA2/NAM7 helicase family.</text>
</comment>
<keyword evidence="12 22" id="KW-0347">Helicase</keyword>
<feature type="compositionally biased region" description="Acidic residues" evidence="23">
    <location>
        <begin position="329"/>
        <end position="340"/>
    </location>
</feature>
<reference evidence="29 30" key="1">
    <citation type="submission" date="2023-08" db="EMBL/GenBank/DDBJ databases">
        <title>Black Yeasts Isolated from many extreme environments.</title>
        <authorList>
            <person name="Coleine C."/>
            <person name="Stajich J.E."/>
            <person name="Selbmann L."/>
        </authorList>
    </citation>
    <scope>NUCLEOTIDE SEQUENCE [LARGE SCALE GENOMIC DNA]</scope>
    <source>
        <strain evidence="29 30">CCFEE 5910</strain>
    </source>
</reference>
<gene>
    <name evidence="29" type="primary">dna2</name>
    <name evidence="29" type="ORF">LTR05_001728</name>
</gene>
<feature type="domain" description="DNA2/NAM7 helicase-like C-terminal" evidence="27">
    <location>
        <begin position="1268"/>
        <end position="1508"/>
    </location>
</feature>
<feature type="compositionally biased region" description="Basic and acidic residues" evidence="23">
    <location>
        <begin position="33"/>
        <end position="44"/>
    </location>
</feature>
<comment type="caution">
    <text evidence="29">The sequence shown here is derived from an EMBL/GenBank/DDBJ whole genome shotgun (WGS) entry which is preliminary data.</text>
</comment>
<evidence type="ECO:0000256" key="5">
    <source>
        <dbReference type="ARBA" id="ARBA00022705"/>
    </source>
</evidence>
<evidence type="ECO:0000256" key="1">
    <source>
        <dbReference type="ARBA" id="ARBA00001966"/>
    </source>
</evidence>
<evidence type="ECO:0000256" key="4">
    <source>
        <dbReference type="ARBA" id="ARBA00022485"/>
    </source>
</evidence>
<evidence type="ECO:0000256" key="20">
    <source>
        <dbReference type="ARBA" id="ARBA00023268"/>
    </source>
</evidence>
<keyword evidence="13 22" id="KW-0067">ATP-binding</keyword>
<feature type="region of interest" description="Disordered" evidence="23">
    <location>
        <begin position="174"/>
        <end position="212"/>
    </location>
</feature>
<dbReference type="GO" id="GO:0005634">
    <property type="term" value="C:nucleus"/>
    <property type="evidence" value="ECO:0007669"/>
    <property type="project" value="UniProtKB-SubCell"/>
</dbReference>
<feature type="compositionally biased region" description="Basic and acidic residues" evidence="23">
    <location>
        <begin position="282"/>
        <end position="295"/>
    </location>
</feature>
<evidence type="ECO:0000256" key="9">
    <source>
        <dbReference type="ARBA" id="ARBA00022759"/>
    </source>
</evidence>
<feature type="region of interest" description="Disordered" evidence="23">
    <location>
        <begin position="1"/>
        <end position="160"/>
    </location>
</feature>
<feature type="compositionally biased region" description="Polar residues" evidence="23">
    <location>
        <begin position="78"/>
        <end position="88"/>
    </location>
</feature>
<dbReference type="CDD" id="cd22318">
    <property type="entry name" value="DNA2_N-like"/>
    <property type="match status" value="1"/>
</dbReference>
<keyword evidence="14 22" id="KW-0408">Iron</keyword>
<evidence type="ECO:0000256" key="12">
    <source>
        <dbReference type="ARBA" id="ARBA00022806"/>
    </source>
</evidence>
<comment type="subcellular location">
    <subcellularLocation>
        <location evidence="2">Mitochondrion</location>
    </subcellularLocation>
    <subcellularLocation>
        <location evidence="22">Nucleus</location>
    </subcellularLocation>
    <subcellularLocation>
        <location evidence="22">Chromosome</location>
    </subcellularLocation>
</comment>
<dbReference type="InterPro" id="IPR041679">
    <property type="entry name" value="DNA2/NAM7-like_C"/>
</dbReference>
<dbReference type="GO" id="GO:0046872">
    <property type="term" value="F:metal ion binding"/>
    <property type="evidence" value="ECO:0007669"/>
    <property type="project" value="UniProtKB-UniRule"/>
</dbReference>
<evidence type="ECO:0000259" key="28">
    <source>
        <dbReference type="Pfam" id="PF21123"/>
    </source>
</evidence>
<dbReference type="InterPro" id="IPR022765">
    <property type="entry name" value="Dna2/Cas4_DUF83"/>
</dbReference>
<evidence type="ECO:0000259" key="26">
    <source>
        <dbReference type="Pfam" id="PF13086"/>
    </source>
</evidence>
<feature type="compositionally biased region" description="Polar residues" evidence="23">
    <location>
        <begin position="1"/>
        <end position="12"/>
    </location>
</feature>
<dbReference type="GO" id="GO:0051539">
    <property type="term" value="F:4 iron, 4 sulfur cluster binding"/>
    <property type="evidence" value="ECO:0007669"/>
    <property type="project" value="UniProtKB-UniRule"/>
</dbReference>
<keyword evidence="17" id="KW-0496">Mitochondrion</keyword>
<keyword evidence="10 22" id="KW-0227">DNA damage</keyword>
<dbReference type="GO" id="GO:0017116">
    <property type="term" value="F:single-stranded DNA helicase activity"/>
    <property type="evidence" value="ECO:0007669"/>
    <property type="project" value="UniProtKB-UniRule"/>
</dbReference>
<evidence type="ECO:0000256" key="2">
    <source>
        <dbReference type="ARBA" id="ARBA00004173"/>
    </source>
</evidence>
<keyword evidence="7 22" id="KW-0479">Metal-binding</keyword>
<dbReference type="InterPro" id="IPR041677">
    <property type="entry name" value="DNA2/NAM7_AAA_11"/>
</dbReference>
<feature type="compositionally biased region" description="Polar residues" evidence="23">
    <location>
        <begin position="379"/>
        <end position="388"/>
    </location>
</feature>
<proteinExistence type="inferred from homology"/>
<organism evidence="29 30">
    <name type="scientific">Lithohypha guttulata</name>
    <dbReference type="NCBI Taxonomy" id="1690604"/>
    <lineage>
        <taxon>Eukaryota</taxon>
        <taxon>Fungi</taxon>
        <taxon>Dikarya</taxon>
        <taxon>Ascomycota</taxon>
        <taxon>Pezizomycotina</taxon>
        <taxon>Eurotiomycetes</taxon>
        <taxon>Chaetothyriomycetidae</taxon>
        <taxon>Chaetothyriales</taxon>
        <taxon>Trichomeriaceae</taxon>
        <taxon>Lithohypha</taxon>
    </lineage>
</organism>
<name>A0AAN7T6T1_9EURO</name>
<dbReference type="InterPro" id="IPR047187">
    <property type="entry name" value="SF1_C_Upf1"/>
</dbReference>
<dbReference type="CDD" id="cd18808">
    <property type="entry name" value="SF1_C_Upf1"/>
    <property type="match status" value="1"/>
</dbReference>
<dbReference type="GO" id="GO:0005524">
    <property type="term" value="F:ATP binding"/>
    <property type="evidence" value="ECO:0007669"/>
    <property type="project" value="UniProtKB-UniRule"/>
</dbReference>
<dbReference type="PANTHER" id="PTHR10887">
    <property type="entry name" value="DNA2/NAM7 HELICASE FAMILY"/>
    <property type="match status" value="1"/>
</dbReference>
<evidence type="ECO:0000259" key="27">
    <source>
        <dbReference type="Pfam" id="PF13087"/>
    </source>
</evidence>
<evidence type="ECO:0000313" key="29">
    <source>
        <dbReference type="EMBL" id="KAK5091543.1"/>
    </source>
</evidence>
<dbReference type="GO" id="GO:0071932">
    <property type="term" value="P:replication fork reversal"/>
    <property type="evidence" value="ECO:0007669"/>
    <property type="project" value="TreeGrafter"/>
</dbReference>
<dbReference type="Gene3D" id="3.90.320.10">
    <property type="match status" value="1"/>
</dbReference>
<dbReference type="EMBL" id="JAVRRJ010000001">
    <property type="protein sequence ID" value="KAK5091543.1"/>
    <property type="molecule type" value="Genomic_DNA"/>
</dbReference>
<evidence type="ECO:0000256" key="15">
    <source>
        <dbReference type="ARBA" id="ARBA00023014"/>
    </source>
</evidence>
<dbReference type="PANTHER" id="PTHR10887:SF433">
    <property type="entry name" value="DNA REPLICATION ATP-DEPENDENT HELICASE_NUCLEASE DNA2"/>
    <property type="match status" value="1"/>
</dbReference>
<keyword evidence="4 22" id="KW-0004">4Fe-4S</keyword>
<feature type="domain" description="DNA2 rift barrel" evidence="28">
    <location>
        <begin position="898"/>
        <end position="993"/>
    </location>
</feature>
<accession>A0AAN7T6T1</accession>
<keyword evidence="18 22" id="KW-0234">DNA repair</keyword>
<keyword evidence="5 22" id="KW-0235">DNA replication</keyword>
<feature type="domain" description="DNA replication factor Dna2 N-terminal" evidence="25">
    <location>
        <begin position="523"/>
        <end position="724"/>
    </location>
</feature>
<keyword evidence="20 22" id="KW-0511">Multifunctional enzyme</keyword>
<feature type="compositionally biased region" description="Polar residues" evidence="23">
    <location>
        <begin position="116"/>
        <end position="125"/>
    </location>
</feature>
<comment type="catalytic activity">
    <reaction evidence="21 22">
        <text>ATP + H2O = ADP + phosphate + H(+)</text>
        <dbReference type="Rhea" id="RHEA:13065"/>
        <dbReference type="ChEBI" id="CHEBI:15377"/>
        <dbReference type="ChEBI" id="CHEBI:15378"/>
        <dbReference type="ChEBI" id="CHEBI:30616"/>
        <dbReference type="ChEBI" id="CHEBI:43474"/>
        <dbReference type="ChEBI" id="CHEBI:456216"/>
        <dbReference type="EC" id="3.6.4.12"/>
    </reaction>
</comment>
<evidence type="ECO:0000256" key="6">
    <source>
        <dbReference type="ARBA" id="ARBA00022722"/>
    </source>
</evidence>
<evidence type="ECO:0000256" key="13">
    <source>
        <dbReference type="ARBA" id="ARBA00022840"/>
    </source>
</evidence>
<dbReference type="GO" id="GO:0006281">
    <property type="term" value="P:DNA repair"/>
    <property type="evidence" value="ECO:0007669"/>
    <property type="project" value="UniProtKB-KW"/>
</dbReference>
<keyword evidence="8 22" id="KW-0547">Nucleotide-binding</keyword>
<feature type="compositionally biased region" description="Low complexity" evidence="23">
    <location>
        <begin position="1551"/>
        <end position="1563"/>
    </location>
</feature>
<dbReference type="GO" id="GO:0017108">
    <property type="term" value="F:5'-flap endonuclease activity"/>
    <property type="evidence" value="ECO:0007669"/>
    <property type="project" value="UniProtKB-UniRule"/>
</dbReference>
<evidence type="ECO:0000256" key="7">
    <source>
        <dbReference type="ARBA" id="ARBA00022723"/>
    </source>
</evidence>
<dbReference type="Pfam" id="PF21123">
    <property type="entry name" value="Dna2_Rift"/>
    <property type="match status" value="1"/>
</dbReference>
<keyword evidence="15 22" id="KW-0411">Iron-sulfur</keyword>
<keyword evidence="19 22" id="KW-0539">Nucleus</keyword>
<dbReference type="Pfam" id="PF13086">
    <property type="entry name" value="AAA_11"/>
    <property type="match status" value="2"/>
</dbReference>
<dbReference type="Proteomes" id="UP001309876">
    <property type="component" value="Unassembled WGS sequence"/>
</dbReference>
<evidence type="ECO:0000256" key="16">
    <source>
        <dbReference type="ARBA" id="ARBA00023125"/>
    </source>
</evidence>
<dbReference type="InterPro" id="IPR045055">
    <property type="entry name" value="DNA2/NAM7-like"/>
</dbReference>
<evidence type="ECO:0000256" key="19">
    <source>
        <dbReference type="ARBA" id="ARBA00023242"/>
    </source>
</evidence>
<evidence type="ECO:0000256" key="23">
    <source>
        <dbReference type="SAM" id="MobiDB-lite"/>
    </source>
</evidence>
<dbReference type="FunFam" id="3.40.50.300:FF:001170">
    <property type="entry name" value="DNA replication helicase Dna2"/>
    <property type="match status" value="1"/>
</dbReference>
<dbReference type="InterPro" id="IPR026851">
    <property type="entry name" value="Dna2/JHS1_DEXXQ-box"/>
</dbReference>
<evidence type="ECO:0000256" key="10">
    <source>
        <dbReference type="ARBA" id="ARBA00022763"/>
    </source>
</evidence>
<dbReference type="Gene3D" id="3.40.50.300">
    <property type="entry name" value="P-loop containing nucleotide triphosphate hydrolases"/>
    <property type="match status" value="2"/>
</dbReference>
<dbReference type="EC" id="3.1.-.-" evidence="22"/>
<feature type="region of interest" description="Disordered" evidence="23">
    <location>
        <begin position="1547"/>
        <end position="1578"/>
    </location>
</feature>
<keyword evidence="22" id="KW-0158">Chromosome</keyword>
<dbReference type="InterPro" id="IPR011604">
    <property type="entry name" value="PDDEXK-like_dom_sf"/>
</dbReference>
<feature type="compositionally biased region" description="Polar residues" evidence="23">
    <location>
        <begin position="97"/>
        <end position="106"/>
    </location>
</feature>
<dbReference type="Pfam" id="PF08696">
    <property type="entry name" value="Dna2"/>
    <property type="match status" value="1"/>
</dbReference>
<evidence type="ECO:0000256" key="14">
    <source>
        <dbReference type="ARBA" id="ARBA00023004"/>
    </source>
</evidence>
<dbReference type="InterPro" id="IPR048459">
    <property type="entry name" value="DNA2_Rift"/>
</dbReference>
<keyword evidence="30" id="KW-1185">Reference proteome</keyword>
<evidence type="ECO:0000259" key="24">
    <source>
        <dbReference type="Pfam" id="PF01930"/>
    </source>
</evidence>
<keyword evidence="9 29" id="KW-0255">Endonuclease</keyword>
<feature type="region of interest" description="Disordered" evidence="23">
    <location>
        <begin position="263"/>
        <end position="410"/>
    </location>
</feature>
<dbReference type="SUPFAM" id="SSF52540">
    <property type="entry name" value="P-loop containing nucleoside triphosphate hydrolases"/>
    <property type="match status" value="1"/>
</dbReference>
<dbReference type="GO" id="GO:0005694">
    <property type="term" value="C:chromosome"/>
    <property type="evidence" value="ECO:0007669"/>
    <property type="project" value="UniProtKB-SubCell"/>
</dbReference>
<evidence type="ECO:0000256" key="3">
    <source>
        <dbReference type="ARBA" id="ARBA00007913"/>
    </source>
</evidence>
<dbReference type="Pfam" id="PF13087">
    <property type="entry name" value="AAA_12"/>
    <property type="match status" value="1"/>
</dbReference>
<feature type="compositionally biased region" description="Polar residues" evidence="23">
    <location>
        <begin position="138"/>
        <end position="148"/>
    </location>
</feature>
<dbReference type="InterPro" id="IPR027417">
    <property type="entry name" value="P-loop_NTPase"/>
</dbReference>
<dbReference type="EC" id="3.6.4.12" evidence="22"/>
<feature type="compositionally biased region" description="Polar residues" evidence="23">
    <location>
        <begin position="344"/>
        <end position="354"/>
    </location>
</feature>
<dbReference type="InterPro" id="IPR014808">
    <property type="entry name" value="DNA_replication_fac_Dna2_N"/>
</dbReference>
<comment type="cofactor">
    <cofactor evidence="1">
        <name>[4Fe-4S] cluster</name>
        <dbReference type="ChEBI" id="CHEBI:49883"/>
    </cofactor>
</comment>